<keyword evidence="7" id="KW-1185">Reference proteome</keyword>
<proteinExistence type="inferred from homology"/>
<dbReference type="InterPro" id="IPR029058">
    <property type="entry name" value="AB_hydrolase_fold"/>
</dbReference>
<comment type="similarity">
    <text evidence="1 3">Belongs to the type-B carboxylesterase/lipase family.</text>
</comment>
<dbReference type="Gene3D" id="3.40.50.1820">
    <property type="entry name" value="alpha/beta hydrolase"/>
    <property type="match status" value="1"/>
</dbReference>
<dbReference type="InterPro" id="IPR002018">
    <property type="entry name" value="CarbesteraseB"/>
</dbReference>
<dbReference type="PROSITE" id="PS00941">
    <property type="entry name" value="CARBOXYLESTERASE_B_2"/>
    <property type="match status" value="1"/>
</dbReference>
<feature type="signal peptide" evidence="3">
    <location>
        <begin position="1"/>
        <end position="27"/>
    </location>
</feature>
<dbReference type="AlphaFoldDB" id="A0A1E7ZBP2"/>
<evidence type="ECO:0000256" key="3">
    <source>
        <dbReference type="RuleBase" id="RU361235"/>
    </source>
</evidence>
<dbReference type="RefSeq" id="WP_070125320.1">
    <property type="nucleotide sequence ID" value="NZ_MDHN01000021.1"/>
</dbReference>
<reference evidence="6 7" key="1">
    <citation type="submission" date="2016-08" db="EMBL/GenBank/DDBJ databases">
        <authorList>
            <person name="Seilhamer J.J."/>
        </authorList>
    </citation>
    <scope>NUCLEOTIDE SEQUENCE [LARGE SCALE GENOMIC DNA]</scope>
    <source>
        <strain evidence="6 7">KCTC 42603</strain>
    </source>
</reference>
<dbReference type="InterPro" id="IPR019819">
    <property type="entry name" value="Carboxylesterase_B_CS"/>
</dbReference>
<dbReference type="EC" id="3.1.1.-" evidence="3"/>
<gene>
    <name evidence="6" type="ORF">BFC18_10825</name>
</gene>
<sequence>MGVSSRKFLSAAALLVASVAFTSQSAAQEQPLRHTPAGDIVGTNVNGVNAFKGIPYAKAPVGKLRWQPPQAKEVTSTPLKATEYGSSCPQRNKADTSEDCLFINVFTPQDVSADSKLPVFVWIHGGGYVGGAGDLPEEVVARWVKEGMVVVSFNYRLGALGIFSHGQLAQSEGANFSIMDMTAALAWVQTNIDSFGGDADKVTIAGNSAGGMAIQMMMVTAKGAGQFRGAISQSGYGSWPLPRTADVATVKGSASAEAISRAIATKATGSLQPSLETLYATPANAFVHAIDGFHLPVVDGMTLTDEPARLFEQGKQHAVPYISGGNSYDGSVYPYAGVAPSRLLTMITPVKDKVTAAYGLAEPALTALPFQHLFGDMRYVMAGSITTRAMANVGQPGYRYFFDVAPSDKPGAGHGSETGALFAGNEPAVKAMQAYWRNFILNGNPNGKGLPLWQAVSDNNQNWMVFDDKAHLEKQVRENKLNLLEQAYQQWRD</sequence>
<dbReference type="EMBL" id="MDHN01000021">
    <property type="protein sequence ID" value="OFC70927.1"/>
    <property type="molecule type" value="Genomic_DNA"/>
</dbReference>
<keyword evidence="3" id="KW-0732">Signal</keyword>
<evidence type="ECO:0000259" key="5">
    <source>
        <dbReference type="Pfam" id="PF00135"/>
    </source>
</evidence>
<dbReference type="PROSITE" id="PS00122">
    <property type="entry name" value="CARBOXYLESTERASE_B_1"/>
    <property type="match status" value="1"/>
</dbReference>
<dbReference type="OrthoDB" id="9775851at2"/>
<evidence type="ECO:0000313" key="7">
    <source>
        <dbReference type="Proteomes" id="UP000175691"/>
    </source>
</evidence>
<dbReference type="PANTHER" id="PTHR11559">
    <property type="entry name" value="CARBOXYLESTERASE"/>
    <property type="match status" value="1"/>
</dbReference>
<feature type="region of interest" description="Disordered" evidence="4">
    <location>
        <begin position="70"/>
        <end position="90"/>
    </location>
</feature>
<keyword evidence="2 3" id="KW-0378">Hydrolase</keyword>
<dbReference type="Proteomes" id="UP000175691">
    <property type="component" value="Unassembled WGS sequence"/>
</dbReference>
<evidence type="ECO:0000313" key="6">
    <source>
        <dbReference type="EMBL" id="OFC70927.1"/>
    </source>
</evidence>
<evidence type="ECO:0000256" key="2">
    <source>
        <dbReference type="ARBA" id="ARBA00022801"/>
    </source>
</evidence>
<dbReference type="GO" id="GO:0016787">
    <property type="term" value="F:hydrolase activity"/>
    <property type="evidence" value="ECO:0007669"/>
    <property type="project" value="UniProtKB-KW"/>
</dbReference>
<name>A0A1E7ZBP2_9ALTE</name>
<feature type="chain" id="PRO_5009028644" description="Carboxylic ester hydrolase" evidence="3">
    <location>
        <begin position="28"/>
        <end position="493"/>
    </location>
</feature>
<feature type="domain" description="Carboxylesterase type B" evidence="5">
    <location>
        <begin position="30"/>
        <end position="483"/>
    </location>
</feature>
<organism evidence="6 7">
    <name type="scientific">Alteromonas confluentis</name>
    <dbReference type="NCBI Taxonomy" id="1656094"/>
    <lineage>
        <taxon>Bacteria</taxon>
        <taxon>Pseudomonadati</taxon>
        <taxon>Pseudomonadota</taxon>
        <taxon>Gammaproteobacteria</taxon>
        <taxon>Alteromonadales</taxon>
        <taxon>Alteromonadaceae</taxon>
        <taxon>Alteromonas/Salinimonas group</taxon>
        <taxon>Alteromonas</taxon>
    </lineage>
</organism>
<evidence type="ECO:0000256" key="4">
    <source>
        <dbReference type="SAM" id="MobiDB-lite"/>
    </source>
</evidence>
<dbReference type="InterPro" id="IPR050309">
    <property type="entry name" value="Type-B_Carboxylest/Lipase"/>
</dbReference>
<dbReference type="STRING" id="1656094.BFC18_10825"/>
<feature type="compositionally biased region" description="Polar residues" evidence="4">
    <location>
        <begin position="73"/>
        <end position="90"/>
    </location>
</feature>
<accession>A0A1E7ZBP2</accession>
<protein>
    <recommendedName>
        <fullName evidence="3">Carboxylic ester hydrolase</fullName>
        <ecNumber evidence="3">3.1.1.-</ecNumber>
    </recommendedName>
</protein>
<comment type="caution">
    <text evidence="6">The sequence shown here is derived from an EMBL/GenBank/DDBJ whole genome shotgun (WGS) entry which is preliminary data.</text>
</comment>
<evidence type="ECO:0000256" key="1">
    <source>
        <dbReference type="ARBA" id="ARBA00005964"/>
    </source>
</evidence>
<dbReference type="InterPro" id="IPR019826">
    <property type="entry name" value="Carboxylesterase_B_AS"/>
</dbReference>
<dbReference type="Pfam" id="PF00135">
    <property type="entry name" value="COesterase"/>
    <property type="match status" value="1"/>
</dbReference>
<dbReference type="SUPFAM" id="SSF53474">
    <property type="entry name" value="alpha/beta-Hydrolases"/>
    <property type="match status" value="1"/>
</dbReference>